<evidence type="ECO:0000313" key="1">
    <source>
        <dbReference type="EMBL" id="KAK1868937.1"/>
    </source>
</evidence>
<name>A0ACC3CFI2_PYRYE</name>
<protein>
    <submittedName>
        <fullName evidence="1">Uncharacterized protein</fullName>
    </submittedName>
</protein>
<organism evidence="1 2">
    <name type="scientific">Pyropia yezoensis</name>
    <name type="common">Susabi-nori</name>
    <name type="synonym">Porphyra yezoensis</name>
    <dbReference type="NCBI Taxonomy" id="2788"/>
    <lineage>
        <taxon>Eukaryota</taxon>
        <taxon>Rhodophyta</taxon>
        <taxon>Bangiophyceae</taxon>
        <taxon>Bangiales</taxon>
        <taxon>Bangiaceae</taxon>
        <taxon>Pyropia</taxon>
    </lineage>
</organism>
<reference evidence="1" key="1">
    <citation type="submission" date="2019-11" db="EMBL/GenBank/DDBJ databases">
        <title>Nori genome reveals adaptations in red seaweeds to the harsh intertidal environment.</title>
        <authorList>
            <person name="Wang D."/>
            <person name="Mao Y."/>
        </authorList>
    </citation>
    <scope>NUCLEOTIDE SEQUENCE</scope>
    <source>
        <tissue evidence="1">Gametophyte</tissue>
    </source>
</reference>
<dbReference type="EMBL" id="CM020620">
    <property type="protein sequence ID" value="KAK1868937.1"/>
    <property type="molecule type" value="Genomic_DNA"/>
</dbReference>
<proteinExistence type="predicted"/>
<accession>A0ACC3CFI2</accession>
<keyword evidence="2" id="KW-1185">Reference proteome</keyword>
<comment type="caution">
    <text evidence="1">The sequence shown here is derived from an EMBL/GenBank/DDBJ whole genome shotgun (WGS) entry which is preliminary data.</text>
</comment>
<sequence length="799" mass="84818">MSAAGRGGRARALPWRLLRTAVCVALGIALTLAPAAATTSPSTLPFPPPLISAEHPIVGRFHSLPSLACDTRSPVIDGRRGYYYQEHGHAPRVFVAGGDGTCASPIEDPVQLALYANQSAHDREYHAASSTRSARGAAQERLKDMRSRPRTHEGVVEDVIHTPLGADADAAAGLHYEQVVHRLLALHRNSFYGGVLRYTGDFDVLAVSRVTAGVCLREDCEDMSALAILEHSELDLSTNGSVVPVLTYPLVNQSGAERRTLSITDDGLLSLGRAVLADPRWLQRASPWRDTIKAFVGLNVVGSSRSGEVKRTEHFRNYNRWAIDDRYESWAGAADGVAGSSKWLLAVAFVFCEPPATSFVRTPDWLCAGVAATAAPLTPLRGRINGRPRGRLERPVTVAGRHARWHVHANQSAPSLRPCVDDHNVRRLTRTGPGAEGALPPWLWGVGSREVNPASAAEVAVATAIRPCVIVPPVAGGNASAAEVVRRMGGRVHQSGARPTRNFDTLMAALQDHSQAYDRTVFAAAPPEPPVSNSELLLAVIVVAPELVALVVLLVSTAEWRRRELLVLLFVFLAGFVSMAAAVQQVVREVAGAAWRGATLRDELSLDLLDTPAAGGGPEAWHALDRNLQGHLLFRTYSLILVARLGYRVQLVALVAGGLAAVYLAVSLGVAIVVWRRRGRRPTVRPLVVHGDGLGGGSSGGGNGGSEYGVVWGGMGWGGGAAAAADALADHTGSSGGGKRRSTVARVDNTPQGGLKGARRRGGLCGWWNERARWRGGRDRNLGGAGALAGVWERATGGA</sequence>
<evidence type="ECO:0000313" key="2">
    <source>
        <dbReference type="Proteomes" id="UP000798662"/>
    </source>
</evidence>
<gene>
    <name evidence="1" type="ORF">I4F81_011419</name>
</gene>
<dbReference type="Proteomes" id="UP000798662">
    <property type="component" value="Chromosome 3"/>
</dbReference>